<feature type="DNA-binding region" description="DM" evidence="5">
    <location>
        <begin position="12"/>
        <end position="59"/>
    </location>
</feature>
<evidence type="ECO:0000256" key="3">
    <source>
        <dbReference type="ARBA" id="ARBA00023125"/>
    </source>
</evidence>
<evidence type="ECO:0000256" key="1">
    <source>
        <dbReference type="ARBA" id="ARBA00022723"/>
    </source>
</evidence>
<name>A0A9J6BM51_POLVA</name>
<keyword evidence="3 5" id="KW-0238">DNA-binding</keyword>
<evidence type="ECO:0000256" key="2">
    <source>
        <dbReference type="ARBA" id="ARBA00022833"/>
    </source>
</evidence>
<dbReference type="SMART" id="SM00301">
    <property type="entry name" value="DM"/>
    <property type="match status" value="2"/>
</dbReference>
<evidence type="ECO:0000313" key="7">
    <source>
        <dbReference type="EMBL" id="KAG5670727.1"/>
    </source>
</evidence>
<keyword evidence="2 5" id="KW-0862">Zinc</keyword>
<dbReference type="PANTHER" id="PTHR12322:SF116">
    <property type="entry name" value="DOUBLESEX-MAB RELATED 99B"/>
    <property type="match status" value="1"/>
</dbReference>
<dbReference type="InterPro" id="IPR001275">
    <property type="entry name" value="DM_DNA-bd"/>
</dbReference>
<dbReference type="PROSITE" id="PS40000">
    <property type="entry name" value="DM_1"/>
    <property type="match status" value="2"/>
</dbReference>
<dbReference type="GO" id="GO:0005634">
    <property type="term" value="C:nucleus"/>
    <property type="evidence" value="ECO:0007669"/>
    <property type="project" value="UniProtKB-SubCell"/>
</dbReference>
<evidence type="ECO:0000313" key="8">
    <source>
        <dbReference type="Proteomes" id="UP001107558"/>
    </source>
</evidence>
<keyword evidence="8" id="KW-1185">Reference proteome</keyword>
<organism evidence="7 8">
    <name type="scientific">Polypedilum vanderplanki</name>
    <name type="common">Sleeping chironomid midge</name>
    <dbReference type="NCBI Taxonomy" id="319348"/>
    <lineage>
        <taxon>Eukaryota</taxon>
        <taxon>Metazoa</taxon>
        <taxon>Ecdysozoa</taxon>
        <taxon>Arthropoda</taxon>
        <taxon>Hexapoda</taxon>
        <taxon>Insecta</taxon>
        <taxon>Pterygota</taxon>
        <taxon>Neoptera</taxon>
        <taxon>Endopterygota</taxon>
        <taxon>Diptera</taxon>
        <taxon>Nematocera</taxon>
        <taxon>Chironomoidea</taxon>
        <taxon>Chironomidae</taxon>
        <taxon>Chironominae</taxon>
        <taxon>Polypedilum</taxon>
        <taxon>Polypedilum</taxon>
    </lineage>
</organism>
<reference evidence="7" key="1">
    <citation type="submission" date="2021-03" db="EMBL/GenBank/DDBJ databases">
        <title>Chromosome level genome of the anhydrobiotic midge Polypedilum vanderplanki.</title>
        <authorList>
            <person name="Yoshida Y."/>
            <person name="Kikawada T."/>
            <person name="Gusev O."/>
        </authorList>
    </citation>
    <scope>NUCLEOTIDE SEQUENCE</scope>
    <source>
        <strain evidence="7">NIAS01</strain>
        <tissue evidence="7">Whole body or cell culture</tissue>
    </source>
</reference>
<sequence length="308" mass="36507">MSLHRIRKEQVCARCRNHGKLSILKNHKKFCPFRDCLCEKCTETRDRQQFIAREIRFHRKTTKNIDDDSKNIARNLKRLTNLKINDDESVTLNSLCEVRRHQMCARCRNHDKHNLIKGHKNNCEFAECKCEKCLITEERRKIMAKQIKENRLNKITSDDDDGYSTNISPETETESFKYPIIEEHQTPPQLHEIQDLNQIVTDEKEIFYIVQSLYEKCFIHGDSKSRLEVLYAFVMLSQGNWPIINHALNQGAQIAEEQLEKHLKMAKFHQYLLSQSSQSWSTTEINEIHQQQQQRQVRLNLKVMHGNF</sequence>
<dbReference type="OrthoDB" id="5842031at2759"/>
<dbReference type="InterPro" id="IPR026607">
    <property type="entry name" value="DMRT"/>
</dbReference>
<evidence type="ECO:0000256" key="4">
    <source>
        <dbReference type="ARBA" id="ARBA00023242"/>
    </source>
</evidence>
<feature type="DNA-binding region" description="DM" evidence="5">
    <location>
        <begin position="104"/>
        <end position="151"/>
    </location>
</feature>
<dbReference type="SUPFAM" id="SSF82927">
    <property type="entry name" value="Cysteine-rich DNA binding domain, (DM domain)"/>
    <property type="match status" value="2"/>
</dbReference>
<gene>
    <name evidence="7" type="ORF">PVAND_000971</name>
</gene>
<keyword evidence="4 5" id="KW-0539">Nucleus</keyword>
<dbReference type="GO" id="GO:0000981">
    <property type="term" value="F:DNA-binding transcription factor activity, RNA polymerase II-specific"/>
    <property type="evidence" value="ECO:0007669"/>
    <property type="project" value="TreeGrafter"/>
</dbReference>
<accession>A0A9J6BM51</accession>
<protein>
    <recommendedName>
        <fullName evidence="6">DM domain-containing protein</fullName>
    </recommendedName>
</protein>
<dbReference type="InterPro" id="IPR036407">
    <property type="entry name" value="DM_DNA-bd_sf"/>
</dbReference>
<keyword evidence="1 5" id="KW-0479">Metal-binding</keyword>
<comment type="subcellular location">
    <subcellularLocation>
        <location evidence="5">Nucleus</location>
    </subcellularLocation>
</comment>
<dbReference type="PROSITE" id="PS50809">
    <property type="entry name" value="DM_2"/>
    <property type="match status" value="2"/>
</dbReference>
<dbReference type="GO" id="GO:0007548">
    <property type="term" value="P:sex differentiation"/>
    <property type="evidence" value="ECO:0007669"/>
    <property type="project" value="TreeGrafter"/>
</dbReference>
<proteinExistence type="predicted"/>
<evidence type="ECO:0000256" key="5">
    <source>
        <dbReference type="PROSITE-ProRule" id="PRU00070"/>
    </source>
</evidence>
<dbReference type="GO" id="GO:0000978">
    <property type="term" value="F:RNA polymerase II cis-regulatory region sequence-specific DNA binding"/>
    <property type="evidence" value="ECO:0007669"/>
    <property type="project" value="TreeGrafter"/>
</dbReference>
<dbReference type="Gene3D" id="4.10.1040.10">
    <property type="entry name" value="DM DNA-binding domain"/>
    <property type="match status" value="2"/>
</dbReference>
<dbReference type="EMBL" id="JADBJN010000003">
    <property type="protein sequence ID" value="KAG5670727.1"/>
    <property type="molecule type" value="Genomic_DNA"/>
</dbReference>
<evidence type="ECO:0000259" key="6">
    <source>
        <dbReference type="PROSITE" id="PS50809"/>
    </source>
</evidence>
<comment type="caution">
    <text evidence="7">The sequence shown here is derived from an EMBL/GenBank/DDBJ whole genome shotgun (WGS) entry which is preliminary data.</text>
</comment>
<dbReference type="Proteomes" id="UP001107558">
    <property type="component" value="Chromosome 3"/>
</dbReference>
<feature type="domain" description="DM" evidence="6">
    <location>
        <begin position="12"/>
        <end position="59"/>
    </location>
</feature>
<dbReference type="GO" id="GO:0046872">
    <property type="term" value="F:metal ion binding"/>
    <property type="evidence" value="ECO:0007669"/>
    <property type="project" value="UniProtKB-KW"/>
</dbReference>
<feature type="domain" description="DM" evidence="6">
    <location>
        <begin position="104"/>
        <end position="151"/>
    </location>
</feature>
<dbReference type="PANTHER" id="PTHR12322">
    <property type="entry name" value="DOUBLESEX AND MAB-3 RELATED TRANSCRIPTION FACTOR DMRT"/>
    <property type="match status" value="1"/>
</dbReference>
<dbReference type="AlphaFoldDB" id="A0A9J6BM51"/>
<dbReference type="Pfam" id="PF00751">
    <property type="entry name" value="DM"/>
    <property type="match status" value="2"/>
</dbReference>